<protein>
    <submittedName>
        <fullName evidence="5">Carbohydrate ABC transporter substrate-binding protein, CUT1 family</fullName>
    </submittedName>
</protein>
<proteinExistence type="inferred from homology"/>
<dbReference type="Proteomes" id="UP000250028">
    <property type="component" value="Unassembled WGS sequence"/>
</dbReference>
<sequence length="428" mass="44677">MTGSAASGATRRSVLGAAGAGLAGLALAACGGNTGRPADSGSSAGGKPTLAQWYHQYGEDGTEAAAKRFAAAYPNATVNVTWVPGDYDKKVAASLLTNAGPDVFEAGNGPSIDMILGNQVVDLSGLLGDARSDYAPWLLDRMTYKDKLYGIPQDIDMQLFVYRKSMLSKAGVEPPKTLEELVAAAGKLTTGKVKGLFLGNDGGAGVVGGPILWSTGHDYLGRDNQPDFNNADVQSALSTFHTLFTSGHLLLGAPSDWSEPNAIAQGLTAMQWTGLWTLPALTKALGDDFGVLPFPAIGASGKQSVPVGAYASAVNAKSAHTSAAKDFVKWLWVDQTDKQLEWAQSYGFHIPARISLQAKADKLKTGPAADAVRYATDYGHVQTPLLWTPTSAAAFSDAIDKIIRSGANPASTLAGVESTVNTELKRFA</sequence>
<dbReference type="AlphaFoldDB" id="A0A2Y8ZQC0"/>
<dbReference type="PANTHER" id="PTHR30061:SF50">
    <property type="entry name" value="MALTOSE_MALTODEXTRIN-BINDING PERIPLASMIC PROTEIN"/>
    <property type="match status" value="1"/>
</dbReference>
<organism evidence="5 6">
    <name type="scientific">Branchiibius hedensis</name>
    <dbReference type="NCBI Taxonomy" id="672460"/>
    <lineage>
        <taxon>Bacteria</taxon>
        <taxon>Bacillati</taxon>
        <taxon>Actinomycetota</taxon>
        <taxon>Actinomycetes</taxon>
        <taxon>Micrococcales</taxon>
        <taxon>Dermacoccaceae</taxon>
        <taxon>Branchiibius</taxon>
    </lineage>
</organism>
<evidence type="ECO:0000256" key="4">
    <source>
        <dbReference type="SAM" id="SignalP"/>
    </source>
</evidence>
<dbReference type="GO" id="GO:0042956">
    <property type="term" value="P:maltodextrin transmembrane transport"/>
    <property type="evidence" value="ECO:0007669"/>
    <property type="project" value="TreeGrafter"/>
</dbReference>
<evidence type="ECO:0000256" key="2">
    <source>
        <dbReference type="ARBA" id="ARBA00022448"/>
    </source>
</evidence>
<gene>
    <name evidence="5" type="ORF">SAMN04489750_0870</name>
</gene>
<evidence type="ECO:0000256" key="1">
    <source>
        <dbReference type="ARBA" id="ARBA00008520"/>
    </source>
</evidence>
<dbReference type="OrthoDB" id="9780991at2"/>
<dbReference type="GO" id="GO:1901982">
    <property type="term" value="F:maltose binding"/>
    <property type="evidence" value="ECO:0007669"/>
    <property type="project" value="TreeGrafter"/>
</dbReference>
<evidence type="ECO:0000313" key="6">
    <source>
        <dbReference type="Proteomes" id="UP000250028"/>
    </source>
</evidence>
<dbReference type="PANTHER" id="PTHR30061">
    <property type="entry name" value="MALTOSE-BINDING PERIPLASMIC PROTEIN"/>
    <property type="match status" value="1"/>
</dbReference>
<reference evidence="6" key="1">
    <citation type="submission" date="2016-10" db="EMBL/GenBank/DDBJ databases">
        <authorList>
            <person name="Varghese N."/>
            <person name="Submissions S."/>
        </authorList>
    </citation>
    <scope>NUCLEOTIDE SEQUENCE [LARGE SCALE GENOMIC DNA]</scope>
    <source>
        <strain evidence="6">DSM 22951</strain>
    </source>
</reference>
<evidence type="ECO:0000313" key="5">
    <source>
        <dbReference type="EMBL" id="SSA33586.1"/>
    </source>
</evidence>
<dbReference type="InterPro" id="IPR006059">
    <property type="entry name" value="SBP"/>
</dbReference>
<dbReference type="Pfam" id="PF01547">
    <property type="entry name" value="SBP_bac_1"/>
    <property type="match status" value="1"/>
</dbReference>
<dbReference type="GO" id="GO:0055052">
    <property type="term" value="C:ATP-binding cassette (ABC) transporter complex, substrate-binding subunit-containing"/>
    <property type="evidence" value="ECO:0007669"/>
    <property type="project" value="TreeGrafter"/>
</dbReference>
<dbReference type="PROSITE" id="PS51318">
    <property type="entry name" value="TAT"/>
    <property type="match status" value="1"/>
</dbReference>
<comment type="similarity">
    <text evidence="1">Belongs to the bacterial solute-binding protein 1 family.</text>
</comment>
<keyword evidence="2" id="KW-0813">Transport</keyword>
<keyword evidence="6" id="KW-1185">Reference proteome</keyword>
<name>A0A2Y8ZQC0_9MICO</name>
<dbReference type="RefSeq" id="WP_109684269.1">
    <property type="nucleotide sequence ID" value="NZ_QGDN01000001.1"/>
</dbReference>
<evidence type="ECO:0000256" key="3">
    <source>
        <dbReference type="ARBA" id="ARBA00022729"/>
    </source>
</evidence>
<accession>A0A2Y8ZQC0</accession>
<keyword evidence="3 4" id="KW-0732">Signal</keyword>
<dbReference type="Gene3D" id="3.40.190.10">
    <property type="entry name" value="Periplasmic binding protein-like II"/>
    <property type="match status" value="1"/>
</dbReference>
<dbReference type="EMBL" id="UESZ01000001">
    <property type="protein sequence ID" value="SSA33586.1"/>
    <property type="molecule type" value="Genomic_DNA"/>
</dbReference>
<dbReference type="InterPro" id="IPR006311">
    <property type="entry name" value="TAT_signal"/>
</dbReference>
<dbReference type="SUPFAM" id="SSF53850">
    <property type="entry name" value="Periplasmic binding protein-like II"/>
    <property type="match status" value="1"/>
</dbReference>
<feature type="chain" id="PRO_5015840706" evidence="4">
    <location>
        <begin position="29"/>
        <end position="428"/>
    </location>
</feature>
<feature type="signal peptide" evidence="4">
    <location>
        <begin position="1"/>
        <end position="28"/>
    </location>
</feature>
<dbReference type="GO" id="GO:0015768">
    <property type="term" value="P:maltose transport"/>
    <property type="evidence" value="ECO:0007669"/>
    <property type="project" value="TreeGrafter"/>
</dbReference>